<dbReference type="InterPro" id="IPR040708">
    <property type="entry name" value="DUF5636"/>
</dbReference>
<reference evidence="2 3" key="1">
    <citation type="submission" date="2017-02" db="EMBL/GenBank/DDBJ databases">
        <title>Legionella quilivanii strain from human: case report and whole genome sequencing analysis.</title>
        <authorList>
            <person name="Lalancette C."/>
            <person name="Leduc J.-M."/>
            <person name="Levesque S."/>
            <person name="Fournier E."/>
            <person name="Saoud J."/>
            <person name="Faucher S.P."/>
            <person name="Bernard K."/>
            <person name="Martineau C."/>
            <person name="Longtin J."/>
        </authorList>
    </citation>
    <scope>NUCLEOTIDE SEQUENCE [LARGE SCALE GENOMIC DNA]</scope>
    <source>
        <strain evidence="2 3">ID143958</strain>
    </source>
</reference>
<dbReference type="EMBL" id="MVJN01000002">
    <property type="protein sequence ID" value="RAP38126.1"/>
    <property type="molecule type" value="Genomic_DNA"/>
</dbReference>
<sequence>MLQLITKGNSDNNDYKLYLSDTGFSSLEENLEQDVIKVLSFLCNEEMMLAGFKKFAKSYYEFKQSEGREGRTEKHTIRKFFDEWGSVNHFNQGSEEPVPAEYRTNTEFDFPKSTAVLIDELTTGLFLDVLLKNAYLSSDPGAGVVHGKWSHSIQLFILEEARKSGFLQLNAVNMAEFIKQISQIKPEFGSLNLWYLIFDSTLEGTFTCPDTIVRTLESALDEAEESIYLSKKMNVYKEKSEKSDASTVIDEKRYNPYVAKKYARRTPELGFIEADQSRGLLWFTHKKITDNGQEVSPSINIEIK</sequence>
<evidence type="ECO:0000313" key="2">
    <source>
        <dbReference type="EMBL" id="RAP38126.1"/>
    </source>
</evidence>
<dbReference type="AlphaFoldDB" id="A0A364LN98"/>
<accession>A0A364LN98</accession>
<comment type="caution">
    <text evidence="2">The sequence shown here is derived from an EMBL/GenBank/DDBJ whole genome shotgun (WGS) entry which is preliminary data.</text>
</comment>
<protein>
    <recommendedName>
        <fullName evidence="1">DUF5636 domain-containing protein</fullName>
    </recommendedName>
</protein>
<evidence type="ECO:0000313" key="3">
    <source>
        <dbReference type="Proteomes" id="UP000249458"/>
    </source>
</evidence>
<proteinExistence type="predicted"/>
<evidence type="ECO:0000259" key="1">
    <source>
        <dbReference type="Pfam" id="PF18686"/>
    </source>
</evidence>
<gene>
    <name evidence="2" type="ORF">B1207_03310</name>
</gene>
<name>A0A364LN98_9GAMM</name>
<organism evidence="2 3">
    <name type="scientific">Legionella quinlivanii</name>
    <dbReference type="NCBI Taxonomy" id="45073"/>
    <lineage>
        <taxon>Bacteria</taxon>
        <taxon>Pseudomonadati</taxon>
        <taxon>Pseudomonadota</taxon>
        <taxon>Gammaproteobacteria</taxon>
        <taxon>Legionellales</taxon>
        <taxon>Legionellaceae</taxon>
        <taxon>Legionella</taxon>
    </lineage>
</organism>
<dbReference type="Pfam" id="PF18686">
    <property type="entry name" value="DUF5636"/>
    <property type="match status" value="1"/>
</dbReference>
<feature type="domain" description="DUF5636" evidence="1">
    <location>
        <begin position="28"/>
        <end position="221"/>
    </location>
</feature>
<dbReference type="Proteomes" id="UP000249458">
    <property type="component" value="Unassembled WGS sequence"/>
</dbReference>